<evidence type="ECO:0000256" key="7">
    <source>
        <dbReference type="SAM" id="Phobius"/>
    </source>
</evidence>
<evidence type="ECO:0000256" key="2">
    <source>
        <dbReference type="ARBA" id="ARBA00010663"/>
    </source>
</evidence>
<dbReference type="SUPFAM" id="SSF81321">
    <property type="entry name" value="Family A G protein-coupled receptor-like"/>
    <property type="match status" value="1"/>
</dbReference>
<dbReference type="EnsemblMetazoa" id="AATE001180-RA">
    <property type="protein sequence ID" value="AATE001180-PA.1"/>
    <property type="gene ID" value="AATE001180"/>
</dbReference>
<dbReference type="EnsemblMetazoa" id="ENSAATROPT006541">
    <property type="protein sequence ID" value="ENSAATROPP005907"/>
    <property type="gene ID" value="ENSAATROPG005313"/>
</dbReference>
<feature type="transmembrane region" description="Helical" evidence="7">
    <location>
        <begin position="214"/>
        <end position="235"/>
    </location>
</feature>
<sequence>MERSVEERVLEWLHYIYSNDTATAVVLNVTEFRRRLLYILDTRFGPAMDGPGVKAGTGSANFYRHAFEFHNITEHNITQEYVNDFLEKLFQSLNRLNRTTPELPDAADVDAVNCSDYCKGAVREILLEYKLLHGYISLVICFFGTIANILNIIVLTRKDMTKVPINRILKWLSVTDMFVMIEYIPFAFYMYLILPDRRDYPYSWAVYLMFHMHFTQILHTISILLTVTLAIWRYIAIKHPHGSLAIYAQSNYGQAIALCYILAPILCFPTYFVFTIRETFVFEGDTQLVLYHLDTDESAIVYRYNFWIHSVIIKLLPCTILTVISCVLIQVLWKASKRRIKLKQGGNYAKNSAPSVTPQSGGTGSGAPPPITNGNRSHPKTDRRADRTTTLLVAVLLLFLFTEFPQGILGLMSGMLEKCFFRRCYGLFGELMDLLALINAAIGFVLYGLMSKQFRTSFKSVFFKTPTHRAEITRMTGITTTCV</sequence>
<feature type="transmembrane region" description="Helical" evidence="7">
    <location>
        <begin position="431"/>
        <end position="450"/>
    </location>
</feature>
<keyword evidence="3 7" id="KW-0812">Transmembrane</keyword>
<dbReference type="PROSITE" id="PS50262">
    <property type="entry name" value="G_PROTEIN_RECEP_F1_2"/>
    <property type="match status" value="1"/>
</dbReference>
<dbReference type="Proteomes" id="UP000075880">
    <property type="component" value="Unassembled WGS sequence"/>
</dbReference>
<protein>
    <recommendedName>
        <fullName evidence="8">G-protein coupled receptors family 1 profile domain-containing protein</fullName>
    </recommendedName>
</protein>
<feature type="transmembrane region" description="Helical" evidence="7">
    <location>
        <begin position="306"/>
        <end position="333"/>
    </location>
</feature>
<dbReference type="InterPro" id="IPR053219">
    <property type="entry name" value="GPCR_Dmsr-1"/>
</dbReference>
<dbReference type="PRINTS" id="PR00237">
    <property type="entry name" value="GPCRRHODOPSN"/>
</dbReference>
<proteinExistence type="inferred from homology"/>
<feature type="domain" description="G-protein coupled receptors family 1 profile" evidence="8">
    <location>
        <begin position="147"/>
        <end position="447"/>
    </location>
</feature>
<dbReference type="GO" id="GO:0005886">
    <property type="term" value="C:plasma membrane"/>
    <property type="evidence" value="ECO:0007669"/>
    <property type="project" value="TreeGrafter"/>
</dbReference>
<comment type="subcellular location">
    <subcellularLocation>
        <location evidence="1">Membrane</location>
    </subcellularLocation>
</comment>
<dbReference type="PANTHER" id="PTHR46273:SF4">
    <property type="entry name" value="AT19640P"/>
    <property type="match status" value="1"/>
</dbReference>
<evidence type="ECO:0000256" key="6">
    <source>
        <dbReference type="SAM" id="MobiDB-lite"/>
    </source>
</evidence>
<dbReference type="InterPro" id="IPR000276">
    <property type="entry name" value="GPCR_Rhodpsn"/>
</dbReference>
<evidence type="ECO:0000256" key="3">
    <source>
        <dbReference type="ARBA" id="ARBA00022692"/>
    </source>
</evidence>
<reference evidence="10" key="1">
    <citation type="submission" date="2021-09" db="EMBL/GenBank/DDBJ databases">
        <authorList>
            <consortium name="Infravec"/>
            <person name="Campbell I L."/>
            <person name="Maslen G."/>
            <person name="Yates A."/>
        </authorList>
    </citation>
    <scope>NUCLEOTIDE SEQUENCE [LARGE SCALE GENOMIC DNA]</scope>
    <source>
        <strain evidence="10">Infravec2 EBRE</strain>
    </source>
</reference>
<evidence type="ECO:0000313" key="9">
    <source>
        <dbReference type="EnsemblMetazoa" id="AATE001180-PA.1"/>
    </source>
</evidence>
<dbReference type="GO" id="GO:0008528">
    <property type="term" value="F:G protein-coupled peptide receptor activity"/>
    <property type="evidence" value="ECO:0007669"/>
    <property type="project" value="InterPro"/>
</dbReference>
<keyword evidence="10" id="KW-1185">Reference proteome</keyword>
<reference evidence="9" key="2">
    <citation type="submission" date="2022-08" db="UniProtKB">
        <authorList>
            <consortium name="EnsemblMetazoa"/>
        </authorList>
    </citation>
    <scope>IDENTIFICATION</scope>
    <source>
        <strain evidence="9">EBRO</strain>
    </source>
</reference>
<dbReference type="InterPro" id="IPR017452">
    <property type="entry name" value="GPCR_Rhodpsn_7TM"/>
</dbReference>
<dbReference type="InterPro" id="IPR019427">
    <property type="entry name" value="7TM_GPCR_serpentine_rcpt_Srw"/>
</dbReference>
<dbReference type="Gene3D" id="1.20.1070.10">
    <property type="entry name" value="Rhodopsin 7-helix transmembrane proteins"/>
    <property type="match status" value="1"/>
</dbReference>
<feature type="transmembrane region" description="Helical" evidence="7">
    <location>
        <begin position="255"/>
        <end position="274"/>
    </location>
</feature>
<organism evidence="9">
    <name type="scientific">Anopheles atroparvus</name>
    <name type="common">European mosquito</name>
    <dbReference type="NCBI Taxonomy" id="41427"/>
    <lineage>
        <taxon>Eukaryota</taxon>
        <taxon>Metazoa</taxon>
        <taxon>Ecdysozoa</taxon>
        <taxon>Arthropoda</taxon>
        <taxon>Hexapoda</taxon>
        <taxon>Insecta</taxon>
        <taxon>Pterygota</taxon>
        <taxon>Neoptera</taxon>
        <taxon>Endopterygota</taxon>
        <taxon>Diptera</taxon>
        <taxon>Nematocera</taxon>
        <taxon>Culicoidea</taxon>
        <taxon>Culicidae</taxon>
        <taxon>Anophelinae</taxon>
        <taxon>Anopheles</taxon>
    </lineage>
</organism>
<comment type="similarity">
    <text evidence="2">Belongs to the G-protein coupled receptor 1 family.</text>
</comment>
<feature type="compositionally biased region" description="Polar residues" evidence="6">
    <location>
        <begin position="349"/>
        <end position="360"/>
    </location>
</feature>
<dbReference type="PANTHER" id="PTHR46273">
    <property type="entry name" value="MYOSUPPRESSIN RECEPTOR 1, ISOFORM B-RELATED"/>
    <property type="match status" value="1"/>
</dbReference>
<feature type="transmembrane region" description="Helical" evidence="7">
    <location>
        <begin position="135"/>
        <end position="156"/>
    </location>
</feature>
<dbReference type="Pfam" id="PF10324">
    <property type="entry name" value="7TM_GPCR_Srw"/>
    <property type="match status" value="2"/>
</dbReference>
<feature type="region of interest" description="Disordered" evidence="6">
    <location>
        <begin position="348"/>
        <end position="384"/>
    </location>
</feature>
<accession>A0A182IL33</accession>
<dbReference type="VEuPathDB" id="VectorBase:AATE001180"/>
<feature type="transmembrane region" description="Helical" evidence="7">
    <location>
        <begin position="390"/>
        <end position="411"/>
    </location>
</feature>
<evidence type="ECO:0000256" key="5">
    <source>
        <dbReference type="ARBA" id="ARBA00023136"/>
    </source>
</evidence>
<evidence type="ECO:0000259" key="8">
    <source>
        <dbReference type="PROSITE" id="PS50262"/>
    </source>
</evidence>
<dbReference type="CDD" id="cd14978">
    <property type="entry name" value="7tmA_FMRFamide_R-like"/>
    <property type="match status" value="1"/>
</dbReference>
<dbReference type="STRING" id="41427.A0A182IL33"/>
<keyword evidence="4 7" id="KW-1133">Transmembrane helix</keyword>
<feature type="transmembrane region" description="Helical" evidence="7">
    <location>
        <begin position="168"/>
        <end position="194"/>
    </location>
</feature>
<evidence type="ECO:0000256" key="4">
    <source>
        <dbReference type="ARBA" id="ARBA00022989"/>
    </source>
</evidence>
<dbReference type="OrthoDB" id="5864054at2759"/>
<evidence type="ECO:0000256" key="1">
    <source>
        <dbReference type="ARBA" id="ARBA00004370"/>
    </source>
</evidence>
<name>A0A182IL33_ANOAO</name>
<evidence type="ECO:0000313" key="10">
    <source>
        <dbReference type="Proteomes" id="UP000075880"/>
    </source>
</evidence>
<keyword evidence="5 7" id="KW-0472">Membrane</keyword>
<dbReference type="AlphaFoldDB" id="A0A182IL33"/>